<evidence type="ECO:0000313" key="2">
    <source>
        <dbReference type="Proteomes" id="UP000767334"/>
    </source>
</evidence>
<evidence type="ECO:0000313" key="1">
    <source>
        <dbReference type="EMBL" id="MBM6819006.1"/>
    </source>
</evidence>
<dbReference type="EMBL" id="JACJLL010000030">
    <property type="protein sequence ID" value="MBM6819006.1"/>
    <property type="molecule type" value="Genomic_DNA"/>
</dbReference>
<organism evidence="1 2">
    <name type="scientific">Clostridium saudiense</name>
    <dbReference type="NCBI Taxonomy" id="1414720"/>
    <lineage>
        <taxon>Bacteria</taxon>
        <taxon>Bacillati</taxon>
        <taxon>Bacillota</taxon>
        <taxon>Clostridia</taxon>
        <taxon>Eubacteriales</taxon>
        <taxon>Clostridiaceae</taxon>
        <taxon>Clostridium</taxon>
    </lineage>
</organism>
<gene>
    <name evidence="1" type="ORF">H6A19_06585</name>
</gene>
<name>A0ABS2FFD0_9CLOT</name>
<dbReference type="Proteomes" id="UP000767334">
    <property type="component" value="Unassembled WGS sequence"/>
</dbReference>
<sequence>MRQNYNSFDYWKELISENKTIRGHMLMNRMPTDKSLYIHTLIFCRQSGLNNIWGYVPDIRALIGYIQYSFLPEAFYIWINSRDGRVSAIPIKPVEQVISDGERSKKITKEEAEKMRHQVTIIKKCWDLPKNKLMLELKKFVRDFNRTWYGDSSEFLYLKIFEKPEELGKFVLDSSYMSNSEEAFRKENKEDIIAWLDLCKNATSNKQAGEKFRNILQKNLTEVI</sequence>
<accession>A0ABS2FFD0</accession>
<protein>
    <submittedName>
        <fullName evidence="1">Uncharacterized protein</fullName>
    </submittedName>
</protein>
<keyword evidence="2" id="KW-1185">Reference proteome</keyword>
<comment type="caution">
    <text evidence="1">The sequence shown here is derived from an EMBL/GenBank/DDBJ whole genome shotgun (WGS) entry which is preliminary data.</text>
</comment>
<proteinExistence type="predicted"/>
<reference evidence="1 2" key="1">
    <citation type="journal article" date="2021" name="Sci. Rep.">
        <title>The distribution of antibiotic resistance genes in chicken gut microbiota commensals.</title>
        <authorList>
            <person name="Juricova H."/>
            <person name="Matiasovicova J."/>
            <person name="Kubasova T."/>
            <person name="Cejkova D."/>
            <person name="Rychlik I."/>
        </authorList>
    </citation>
    <scope>NUCLEOTIDE SEQUENCE [LARGE SCALE GENOMIC DNA]</scope>
    <source>
        <strain evidence="1 2">An435</strain>
    </source>
</reference>